<organism evidence="1 2">
    <name type="scientific">Nocardia yunnanensis</name>
    <dbReference type="NCBI Taxonomy" id="2382165"/>
    <lineage>
        <taxon>Bacteria</taxon>
        <taxon>Bacillati</taxon>
        <taxon>Actinomycetota</taxon>
        <taxon>Actinomycetes</taxon>
        <taxon>Mycobacteriales</taxon>
        <taxon>Nocardiaceae</taxon>
        <taxon>Nocardia</taxon>
    </lineage>
</organism>
<sequence length="164" mass="17982">MAVAAETALDHAADLGDIASVTGLGRAEAYDRWRRTETNAAVALVISQPWPDAVPQSSKSRYDNDRGWWRLGPSVRHDAQYAVVVVDRRVRRVYAIDPTGWQCDSSGNAWRFEAIGATTLTQPQIDAAMVRGVLPARPGERFPAPLNRGCTPWRVGTDVGSNPR</sequence>
<proteinExistence type="predicted"/>
<protein>
    <submittedName>
        <fullName evidence="1">Uncharacterized protein</fullName>
    </submittedName>
</protein>
<gene>
    <name evidence="1" type="ORF">D7D52_32460</name>
</gene>
<dbReference type="AlphaFoldDB" id="A0A386ZJJ0"/>
<dbReference type="Proteomes" id="UP000267164">
    <property type="component" value="Chromosome"/>
</dbReference>
<dbReference type="KEGG" id="nyu:D7D52_32460"/>
<evidence type="ECO:0000313" key="1">
    <source>
        <dbReference type="EMBL" id="AYF77747.1"/>
    </source>
</evidence>
<name>A0A386ZJJ0_9NOCA</name>
<reference evidence="1 2" key="1">
    <citation type="submission" date="2018-09" db="EMBL/GenBank/DDBJ databases">
        <title>Nocardia yunnanensis sp. nov., an actinomycete isolated from a soil sample.</title>
        <authorList>
            <person name="Zhang J."/>
        </authorList>
    </citation>
    <scope>NUCLEOTIDE SEQUENCE [LARGE SCALE GENOMIC DNA]</scope>
    <source>
        <strain evidence="1 2">CFHS0054</strain>
    </source>
</reference>
<keyword evidence="2" id="KW-1185">Reference proteome</keyword>
<dbReference type="OrthoDB" id="4536695at2"/>
<accession>A0A386ZJJ0</accession>
<evidence type="ECO:0000313" key="2">
    <source>
        <dbReference type="Proteomes" id="UP000267164"/>
    </source>
</evidence>
<dbReference type="EMBL" id="CP032568">
    <property type="protein sequence ID" value="AYF77747.1"/>
    <property type="molecule type" value="Genomic_DNA"/>
</dbReference>